<dbReference type="RefSeq" id="WP_170070381.1">
    <property type="nucleotide sequence ID" value="NZ_PVNE01000007.1"/>
</dbReference>
<dbReference type="Proteomes" id="UP000237797">
    <property type="component" value="Unassembled WGS sequence"/>
</dbReference>
<dbReference type="AlphaFoldDB" id="A0A2T0LG93"/>
<evidence type="ECO:0000256" key="1">
    <source>
        <dbReference type="ARBA" id="ARBA00009981"/>
    </source>
</evidence>
<protein>
    <submittedName>
        <fullName evidence="2">Antitoxin of RelE/RelB toxin-antitoxin system</fullName>
    </submittedName>
</protein>
<dbReference type="Gene3D" id="3.40.1620.10">
    <property type="entry name" value="YefM-like domain"/>
    <property type="match status" value="1"/>
</dbReference>
<dbReference type="Pfam" id="PF12910">
    <property type="entry name" value="PHD_like"/>
    <property type="match status" value="1"/>
</dbReference>
<keyword evidence="3" id="KW-1185">Reference proteome</keyword>
<dbReference type="Gene3D" id="3.30.160.620">
    <property type="match status" value="1"/>
</dbReference>
<comment type="similarity">
    <text evidence="1">Belongs to the phD/YefM antitoxin family.</text>
</comment>
<reference evidence="2 3" key="1">
    <citation type="submission" date="2018-03" db="EMBL/GenBank/DDBJ databases">
        <title>Genomic Encyclopedia of Archaeal and Bacterial Type Strains, Phase II (KMG-II): from individual species to whole genera.</title>
        <authorList>
            <person name="Goeker M."/>
        </authorList>
    </citation>
    <scope>NUCLEOTIDE SEQUENCE [LARGE SCALE GENOMIC DNA]</scope>
    <source>
        <strain evidence="2 3">DSM 44946</strain>
    </source>
</reference>
<proteinExistence type="inferred from homology"/>
<comment type="caution">
    <text evidence="2">The sequence shown here is derived from an EMBL/GenBank/DDBJ whole genome shotgun (WGS) entry which is preliminary data.</text>
</comment>
<evidence type="ECO:0000313" key="3">
    <source>
        <dbReference type="Proteomes" id="UP000237797"/>
    </source>
</evidence>
<organism evidence="2 3">
    <name type="scientific">Planifilum fimeticola</name>
    <dbReference type="NCBI Taxonomy" id="201975"/>
    <lineage>
        <taxon>Bacteria</taxon>
        <taxon>Bacillati</taxon>
        <taxon>Bacillota</taxon>
        <taxon>Bacilli</taxon>
        <taxon>Bacillales</taxon>
        <taxon>Thermoactinomycetaceae</taxon>
        <taxon>Planifilum</taxon>
    </lineage>
</organism>
<accession>A0A2T0LG93</accession>
<gene>
    <name evidence="2" type="ORF">CLV97_10758</name>
</gene>
<dbReference type="SUPFAM" id="SSF143120">
    <property type="entry name" value="YefM-like"/>
    <property type="match status" value="1"/>
</dbReference>
<dbReference type="EMBL" id="PVNE01000007">
    <property type="protein sequence ID" value="PRX41292.1"/>
    <property type="molecule type" value="Genomic_DNA"/>
</dbReference>
<dbReference type="InterPro" id="IPR036165">
    <property type="entry name" value="YefM-like_sf"/>
</dbReference>
<evidence type="ECO:0000313" key="2">
    <source>
        <dbReference type="EMBL" id="PRX41292.1"/>
    </source>
</evidence>
<dbReference type="InterPro" id="IPR035424">
    <property type="entry name" value="Antitoxin_RelB"/>
</dbReference>
<name>A0A2T0LG93_9BACL</name>
<sequence length="135" mass="15599">MQAMNATEVRRHWSEFIDGVVRGRPQAVKRNRDHILAISLDHARELLNGVRFTMKVEHEEDGSVTGSLEGLDLVENAPDLESLRRALAKELLIYSEHYFAQFPMYFSSPNRRHHFPAVLRVQLAESEDEVMELID</sequence>